<name>A0A2S5JEB6_9RHOB</name>
<evidence type="ECO:0000313" key="2">
    <source>
        <dbReference type="EMBL" id="PPB79866.1"/>
    </source>
</evidence>
<feature type="transmembrane region" description="Helical" evidence="1">
    <location>
        <begin position="54"/>
        <end position="78"/>
    </location>
</feature>
<keyword evidence="1" id="KW-1133">Transmembrane helix</keyword>
<dbReference type="Pfam" id="PF07330">
    <property type="entry name" value="DUF1467"/>
    <property type="match status" value="1"/>
</dbReference>
<keyword evidence="1" id="KW-0472">Membrane</keyword>
<gene>
    <name evidence="2" type="ORF">LV82_02423</name>
</gene>
<dbReference type="OrthoDB" id="9804637at2"/>
<proteinExistence type="predicted"/>
<dbReference type="AlphaFoldDB" id="A0A2S5JEB6"/>
<sequence>MNLTGGIVLFAVIWFMTFLVSLQIGARSQADSGEIVPGTPAGAPASLNLRRKLIVTTIITIILWTIIAAIILSGAIGLRDIDWFNRLGTETSVR</sequence>
<evidence type="ECO:0000313" key="3">
    <source>
        <dbReference type="Proteomes" id="UP000239736"/>
    </source>
</evidence>
<keyword evidence="1" id="KW-0812">Transmembrane</keyword>
<accession>A0A2S5JEB6</accession>
<comment type="caution">
    <text evidence="2">The sequence shown here is derived from an EMBL/GenBank/DDBJ whole genome shotgun (WGS) entry which is preliminary data.</text>
</comment>
<dbReference type="RefSeq" id="WP_104072031.1">
    <property type="nucleotide sequence ID" value="NZ_PRDS01000008.1"/>
</dbReference>
<evidence type="ECO:0000256" key="1">
    <source>
        <dbReference type="SAM" id="Phobius"/>
    </source>
</evidence>
<dbReference type="InterPro" id="IPR009935">
    <property type="entry name" value="DUF1467"/>
</dbReference>
<reference evidence="2 3" key="1">
    <citation type="submission" date="2018-01" db="EMBL/GenBank/DDBJ databases">
        <title>Genomic Encyclopedia of Archaeal and Bacterial Type Strains, Phase II (KMG-II): from individual species to whole genera.</title>
        <authorList>
            <person name="Goeker M."/>
        </authorList>
    </citation>
    <scope>NUCLEOTIDE SEQUENCE [LARGE SCALE GENOMIC DNA]</scope>
    <source>
        <strain evidence="2 3">DSM 12048</strain>
    </source>
</reference>
<organism evidence="2 3">
    <name type="scientific">Albidovulum inexpectatum</name>
    <dbReference type="NCBI Taxonomy" id="196587"/>
    <lineage>
        <taxon>Bacteria</taxon>
        <taxon>Pseudomonadati</taxon>
        <taxon>Pseudomonadota</taxon>
        <taxon>Alphaproteobacteria</taxon>
        <taxon>Rhodobacterales</taxon>
        <taxon>Paracoccaceae</taxon>
        <taxon>Albidovulum</taxon>
    </lineage>
</organism>
<dbReference type="Proteomes" id="UP000239736">
    <property type="component" value="Unassembled WGS sequence"/>
</dbReference>
<keyword evidence="3" id="KW-1185">Reference proteome</keyword>
<dbReference type="EMBL" id="PRDS01000008">
    <property type="protein sequence ID" value="PPB79866.1"/>
    <property type="molecule type" value="Genomic_DNA"/>
</dbReference>
<protein>
    <submittedName>
        <fullName evidence="2">Putative secreted protein</fullName>
    </submittedName>
</protein>